<name>A0A7S2NIQ5_9DINO</name>
<protein>
    <submittedName>
        <fullName evidence="2">Uncharacterized protein</fullName>
    </submittedName>
</protein>
<organism evidence="2">
    <name type="scientific">Alexandrium andersonii</name>
    <dbReference type="NCBI Taxonomy" id="327968"/>
    <lineage>
        <taxon>Eukaryota</taxon>
        <taxon>Sar</taxon>
        <taxon>Alveolata</taxon>
        <taxon>Dinophyceae</taxon>
        <taxon>Gonyaulacales</taxon>
        <taxon>Pyrocystaceae</taxon>
        <taxon>Alexandrium</taxon>
    </lineage>
</organism>
<sequence>MGKEQPAGGGSWVAQAFDELVEDVFATGNMTTGDRGSWITEAFVALIDDEPSAMNQGGGGWVAEAFGKLVGCSPAPRPRRLIEALVSPGSTEPSRGWIAEAFNSLVSGCKTPMAKKWHRSTDEQQLGWVAEALRALTAGGNKRPGERSAKDSVPLSGTSTPRSVCYTPRNIDCTVQRLRAMGGWAWVAFA</sequence>
<evidence type="ECO:0000313" key="2">
    <source>
        <dbReference type="EMBL" id="CAD9542132.1"/>
    </source>
</evidence>
<dbReference type="AlphaFoldDB" id="A0A7S2NIQ5"/>
<dbReference type="EMBL" id="HBGQ01101313">
    <property type="protein sequence ID" value="CAD9542132.1"/>
    <property type="molecule type" value="Transcribed_RNA"/>
</dbReference>
<gene>
    <name evidence="2" type="ORF">AAND1436_LOCUS48419</name>
</gene>
<evidence type="ECO:0000256" key="1">
    <source>
        <dbReference type="SAM" id="MobiDB-lite"/>
    </source>
</evidence>
<accession>A0A7S2NIQ5</accession>
<proteinExistence type="predicted"/>
<feature type="region of interest" description="Disordered" evidence="1">
    <location>
        <begin position="139"/>
        <end position="160"/>
    </location>
</feature>
<reference evidence="2" key="1">
    <citation type="submission" date="2021-01" db="EMBL/GenBank/DDBJ databases">
        <authorList>
            <person name="Corre E."/>
            <person name="Pelletier E."/>
            <person name="Niang G."/>
            <person name="Scheremetjew M."/>
            <person name="Finn R."/>
            <person name="Kale V."/>
            <person name="Holt S."/>
            <person name="Cochrane G."/>
            <person name="Meng A."/>
            <person name="Brown T."/>
            <person name="Cohen L."/>
        </authorList>
    </citation>
    <scope>NUCLEOTIDE SEQUENCE</scope>
    <source>
        <strain evidence="2">CCMP2222</strain>
    </source>
</reference>